<name>A0A1R1YPD9_9FUNG</name>
<gene>
    <name evidence="2" type="ORF">AYI69_g1807</name>
</gene>
<evidence type="ECO:0000313" key="3">
    <source>
        <dbReference type="Proteomes" id="UP000187429"/>
    </source>
</evidence>
<feature type="chain" id="PRO_5013362976" evidence="1">
    <location>
        <begin position="24"/>
        <end position="105"/>
    </location>
</feature>
<evidence type="ECO:0000313" key="2">
    <source>
        <dbReference type="EMBL" id="OMJ28710.1"/>
    </source>
</evidence>
<organism evidence="2 3">
    <name type="scientific">Smittium culicis</name>
    <dbReference type="NCBI Taxonomy" id="133412"/>
    <lineage>
        <taxon>Eukaryota</taxon>
        <taxon>Fungi</taxon>
        <taxon>Fungi incertae sedis</taxon>
        <taxon>Zoopagomycota</taxon>
        <taxon>Kickxellomycotina</taxon>
        <taxon>Harpellomycetes</taxon>
        <taxon>Harpellales</taxon>
        <taxon>Legeriomycetaceae</taxon>
        <taxon>Smittium</taxon>
    </lineage>
</organism>
<protein>
    <submittedName>
        <fullName evidence="2">Uncharacterized protein</fullName>
    </submittedName>
</protein>
<accession>A0A1R1YPD9</accession>
<reference evidence="3" key="1">
    <citation type="submission" date="2017-01" db="EMBL/GenBank/DDBJ databases">
        <authorList>
            <person name="Wang Y."/>
            <person name="White M."/>
            <person name="Kvist S."/>
            <person name="Moncalvo J.-M."/>
        </authorList>
    </citation>
    <scope>NUCLEOTIDE SEQUENCE [LARGE SCALE GENOMIC DNA]</scope>
    <source>
        <strain evidence="3">ID-206-W2</strain>
    </source>
</reference>
<dbReference type="AlphaFoldDB" id="A0A1R1YPD9"/>
<feature type="signal peptide" evidence="1">
    <location>
        <begin position="1"/>
        <end position="23"/>
    </location>
</feature>
<comment type="caution">
    <text evidence="2">The sequence shown here is derived from an EMBL/GenBank/DDBJ whole genome shotgun (WGS) entry which is preliminary data.</text>
</comment>
<evidence type="ECO:0000256" key="1">
    <source>
        <dbReference type="SAM" id="SignalP"/>
    </source>
</evidence>
<dbReference type="Proteomes" id="UP000187429">
    <property type="component" value="Unassembled WGS sequence"/>
</dbReference>
<keyword evidence="3" id="KW-1185">Reference proteome</keyword>
<proteinExistence type="predicted"/>
<dbReference type="EMBL" id="LSSM01000503">
    <property type="protein sequence ID" value="OMJ28710.1"/>
    <property type="molecule type" value="Genomic_DNA"/>
</dbReference>
<keyword evidence="1" id="KW-0732">Signal</keyword>
<sequence length="105" mass="11828">MPSRLCAAAIAWILIIAIPRKRGDPVFANALNLLCKSICCPGWDLDNDVKCGDFKDLSPVFRIDRDGSNIRDFVYLLLASFIFELKLLDTNDLCRFPVPVLLPLF</sequence>